<dbReference type="Pfam" id="PF00498">
    <property type="entry name" value="FHA"/>
    <property type="match status" value="1"/>
</dbReference>
<dbReference type="InterPro" id="IPR029016">
    <property type="entry name" value="GAF-like_dom_sf"/>
</dbReference>
<dbReference type="InterPro" id="IPR036457">
    <property type="entry name" value="PPM-type-like_dom_sf"/>
</dbReference>
<dbReference type="SMART" id="SM00065">
    <property type="entry name" value="GAF"/>
    <property type="match status" value="1"/>
</dbReference>
<dbReference type="SMART" id="SM00331">
    <property type="entry name" value="PP2C_SIG"/>
    <property type="match status" value="1"/>
</dbReference>
<dbReference type="SUPFAM" id="SSF55781">
    <property type="entry name" value="GAF domain-like"/>
    <property type="match status" value="1"/>
</dbReference>
<dbReference type="SUPFAM" id="SSF49879">
    <property type="entry name" value="SMAD/FHA domain"/>
    <property type="match status" value="1"/>
</dbReference>
<dbReference type="PANTHER" id="PTHR43156">
    <property type="entry name" value="STAGE II SPORULATION PROTEIN E-RELATED"/>
    <property type="match status" value="1"/>
</dbReference>
<dbReference type="CDD" id="cd00060">
    <property type="entry name" value="FHA"/>
    <property type="match status" value="1"/>
</dbReference>
<dbReference type="Gene3D" id="2.60.200.20">
    <property type="match status" value="1"/>
</dbReference>
<dbReference type="InterPro" id="IPR001932">
    <property type="entry name" value="PPM-type_phosphatase-like_dom"/>
</dbReference>
<evidence type="ECO:0000259" key="2">
    <source>
        <dbReference type="PROSITE" id="PS50006"/>
    </source>
</evidence>
<name>A0A849SIT2_UNCEI</name>
<dbReference type="PANTHER" id="PTHR43156:SF2">
    <property type="entry name" value="STAGE II SPORULATION PROTEIN E"/>
    <property type="match status" value="1"/>
</dbReference>
<dbReference type="InterPro" id="IPR003018">
    <property type="entry name" value="GAF"/>
</dbReference>
<comment type="caution">
    <text evidence="3">The sequence shown here is derived from an EMBL/GenBank/DDBJ whole genome shotgun (WGS) entry which is preliminary data.</text>
</comment>
<evidence type="ECO:0000313" key="3">
    <source>
        <dbReference type="EMBL" id="NOT35282.1"/>
    </source>
</evidence>
<dbReference type="AlphaFoldDB" id="A0A849SIT2"/>
<accession>A0A849SIT2</accession>
<keyword evidence="1" id="KW-0378">Hydrolase</keyword>
<dbReference type="Gene3D" id="3.60.40.10">
    <property type="entry name" value="PPM-type phosphatase domain"/>
    <property type="match status" value="1"/>
</dbReference>
<feature type="domain" description="FHA" evidence="2">
    <location>
        <begin position="26"/>
        <end position="75"/>
    </location>
</feature>
<dbReference type="InterPro" id="IPR000253">
    <property type="entry name" value="FHA_dom"/>
</dbReference>
<evidence type="ECO:0000256" key="1">
    <source>
        <dbReference type="ARBA" id="ARBA00022801"/>
    </source>
</evidence>
<organism evidence="3 4">
    <name type="scientific">Eiseniibacteriota bacterium</name>
    <dbReference type="NCBI Taxonomy" id="2212470"/>
    <lineage>
        <taxon>Bacteria</taxon>
        <taxon>Candidatus Eiseniibacteriota</taxon>
    </lineage>
</organism>
<dbReference type="InterPro" id="IPR052016">
    <property type="entry name" value="Bact_Sigma-Reg"/>
</dbReference>
<dbReference type="SUPFAM" id="SSF81606">
    <property type="entry name" value="PP2C-like"/>
    <property type="match status" value="1"/>
</dbReference>
<dbReference type="Pfam" id="PF07228">
    <property type="entry name" value="SpoIIE"/>
    <property type="match status" value="1"/>
</dbReference>
<gene>
    <name evidence="3" type="ORF">HOP12_14150</name>
</gene>
<dbReference type="PROSITE" id="PS50006">
    <property type="entry name" value="FHA_DOMAIN"/>
    <property type="match status" value="1"/>
</dbReference>
<protein>
    <submittedName>
        <fullName evidence="3">SpoIIE family protein phosphatase</fullName>
    </submittedName>
</protein>
<proteinExistence type="predicted"/>
<dbReference type="Pfam" id="PF01590">
    <property type="entry name" value="GAF"/>
    <property type="match status" value="1"/>
</dbReference>
<dbReference type="GO" id="GO:0016791">
    <property type="term" value="F:phosphatase activity"/>
    <property type="evidence" value="ECO:0007669"/>
    <property type="project" value="TreeGrafter"/>
</dbReference>
<reference evidence="3 4" key="1">
    <citation type="submission" date="2020-04" db="EMBL/GenBank/DDBJ databases">
        <title>Metagenomic profiling of ammonia- and methane-oxidizing microorganisms in a Dutch drinking water treatment plant.</title>
        <authorList>
            <person name="Poghosyan L."/>
            <person name="Leucker S."/>
        </authorList>
    </citation>
    <scope>NUCLEOTIDE SEQUENCE [LARGE SCALE GENOMIC DNA]</scope>
    <source>
        <strain evidence="3">S-RSF-IL-03</strain>
    </source>
</reference>
<dbReference type="Gene3D" id="3.30.450.40">
    <property type="match status" value="1"/>
</dbReference>
<evidence type="ECO:0000313" key="4">
    <source>
        <dbReference type="Proteomes" id="UP000580839"/>
    </source>
</evidence>
<dbReference type="InterPro" id="IPR008984">
    <property type="entry name" value="SMAD_FHA_dom_sf"/>
</dbReference>
<sequence>MPRMPLYLTTASGPEISAWQLTAERTLIGRSSKSTIQLQDASVSREHAEVLRDGERYQLRDLGSRNGTRVNGVEAVQALPIVAGDRIEVGHLMLVVTSPEARRSVQLTDGSPLSTSIKVRADEILGRRTAEPAGGQSVVGLLAEAGQLLVLPRPMRETCESLLDLVVRAVPASRHVILLRDETSGELEQVAARVRAGRPDGPLAISSSILRVVLDECTSVVTADTASDPRFGQQHSIVAQAVRSALAVPLFDNQKVLGLVYVDSQEPGLLLGEPQLEVLTLLANMAAVKITNARLLDAEQARLRMAQELETATQIQRQLLPTPPHLPGWEIDACLESCYEVGGDLYDFSILPDGRLLFVLGDVTGKGMGAALLMSSFLASARVLYETLHDPGALSSRLSSFMHRSTDAGRFVTGIVGCLDPATGALDYVNAGHPSPCLVSRDTVIELESTGLPFGVLAEFPYTTQSVRIEPGGLLALFSDGIPEAQTPDGQMFDDERVHEVMRAVCGFESLPAARAEVLQRVDNFLGDAPRTDDLTLMLIRRAPSSG</sequence>
<dbReference type="Proteomes" id="UP000580839">
    <property type="component" value="Unassembled WGS sequence"/>
</dbReference>
<dbReference type="EMBL" id="JABFRW010000185">
    <property type="protein sequence ID" value="NOT35282.1"/>
    <property type="molecule type" value="Genomic_DNA"/>
</dbReference>
<dbReference type="SMART" id="SM00240">
    <property type="entry name" value="FHA"/>
    <property type="match status" value="1"/>
</dbReference>